<dbReference type="Gene3D" id="3.30.300.30">
    <property type="match status" value="1"/>
</dbReference>
<evidence type="ECO:0000256" key="1">
    <source>
        <dbReference type="ARBA" id="ARBA00004275"/>
    </source>
</evidence>
<dbReference type="InterPro" id="IPR000873">
    <property type="entry name" value="AMP-dep_synth/lig_dom"/>
</dbReference>
<feature type="domain" description="AMP-dependent synthetase/ligase" evidence="4">
    <location>
        <begin position="4"/>
        <end position="117"/>
    </location>
</feature>
<dbReference type="InterPro" id="IPR025110">
    <property type="entry name" value="AMP-bd_C"/>
</dbReference>
<dbReference type="Pfam" id="PF00501">
    <property type="entry name" value="AMP-binding"/>
    <property type="match status" value="1"/>
</dbReference>
<evidence type="ECO:0000256" key="3">
    <source>
        <dbReference type="ARBA" id="ARBA00023140"/>
    </source>
</evidence>
<feature type="domain" description="AMP-binding enzyme C-terminal" evidence="5">
    <location>
        <begin position="168"/>
        <end position="243"/>
    </location>
</feature>
<dbReference type="FunFam" id="3.30.300.30:FF:000007">
    <property type="entry name" value="4-coumarate--CoA ligase 2"/>
    <property type="match status" value="1"/>
</dbReference>
<dbReference type="InterPro" id="IPR045851">
    <property type="entry name" value="AMP-bd_C_sf"/>
</dbReference>
<evidence type="ECO:0000259" key="5">
    <source>
        <dbReference type="Pfam" id="PF13193"/>
    </source>
</evidence>
<dbReference type="Pfam" id="PF13193">
    <property type="entry name" value="AMP-binding_C"/>
    <property type="match status" value="1"/>
</dbReference>
<reference evidence="7" key="1">
    <citation type="submission" date="2022-11" db="UniProtKB">
        <authorList>
            <consortium name="WormBaseParasite"/>
        </authorList>
    </citation>
    <scope>IDENTIFICATION</scope>
</reference>
<sequence>MLLPPALLFLAKDPIVDKYDLSSLELVITGGASAGKDLIEEVCKRLPNIKYIVQAYGMTEATCTHLPILNNIQHASVGKLVSNLEQKIIDLETGNELPIGQIGEICIKSPANMMGYFNNPMATEECLDSENWYKTGDIGYLDEEGFLYVVERKKELIKVAGFQVAPTELEDVLMSKSDVRDCAVIGVPDEIKGEVPKAFIVKKNPNLTEQQVIEYVKEKLSSYKWLQGGVEFVQEIPKAPSGKVLRRILRDRERNKSMLDVLGM</sequence>
<comment type="similarity">
    <text evidence="2">Belongs to the ATP-dependent AMP-binding enzyme family.</text>
</comment>
<keyword evidence="3" id="KW-0576">Peroxisome</keyword>
<proteinExistence type="inferred from homology"/>
<keyword evidence="6" id="KW-1185">Reference proteome</keyword>
<evidence type="ECO:0000313" key="6">
    <source>
        <dbReference type="Proteomes" id="UP000887540"/>
    </source>
</evidence>
<evidence type="ECO:0000313" key="7">
    <source>
        <dbReference type="WBParaSite" id="ACRNAN_Path_1048.g4020.t1"/>
    </source>
</evidence>
<protein>
    <submittedName>
        <fullName evidence="7">Uncharacterized protein</fullName>
    </submittedName>
</protein>
<dbReference type="PANTHER" id="PTHR24096">
    <property type="entry name" value="LONG-CHAIN-FATTY-ACID--COA LIGASE"/>
    <property type="match status" value="1"/>
</dbReference>
<dbReference type="Proteomes" id="UP000887540">
    <property type="component" value="Unplaced"/>
</dbReference>
<organism evidence="6 7">
    <name type="scientific">Acrobeloides nanus</name>
    <dbReference type="NCBI Taxonomy" id="290746"/>
    <lineage>
        <taxon>Eukaryota</taxon>
        <taxon>Metazoa</taxon>
        <taxon>Ecdysozoa</taxon>
        <taxon>Nematoda</taxon>
        <taxon>Chromadorea</taxon>
        <taxon>Rhabditida</taxon>
        <taxon>Tylenchina</taxon>
        <taxon>Cephalobomorpha</taxon>
        <taxon>Cephaloboidea</taxon>
        <taxon>Cephalobidae</taxon>
        <taxon>Acrobeloides</taxon>
    </lineage>
</organism>
<dbReference type="GO" id="GO:0016405">
    <property type="term" value="F:CoA-ligase activity"/>
    <property type="evidence" value="ECO:0007669"/>
    <property type="project" value="TreeGrafter"/>
</dbReference>
<name>A0A914BUT6_9BILA</name>
<comment type="subcellular location">
    <subcellularLocation>
        <location evidence="1">Peroxisome</location>
    </subcellularLocation>
</comment>
<dbReference type="GO" id="GO:0005777">
    <property type="term" value="C:peroxisome"/>
    <property type="evidence" value="ECO:0007669"/>
    <property type="project" value="UniProtKB-SubCell"/>
</dbReference>
<dbReference type="Gene3D" id="2.30.38.10">
    <property type="entry name" value="Luciferase, Domain 3"/>
    <property type="match status" value="1"/>
</dbReference>
<dbReference type="WBParaSite" id="ACRNAN_Path_1048.g4020.t1">
    <property type="protein sequence ID" value="ACRNAN_Path_1048.g4020.t1"/>
    <property type="gene ID" value="ACRNAN_Path_1048.g4020"/>
</dbReference>
<evidence type="ECO:0000256" key="2">
    <source>
        <dbReference type="ARBA" id="ARBA00006432"/>
    </source>
</evidence>
<dbReference type="SUPFAM" id="SSF56801">
    <property type="entry name" value="Acetyl-CoA synthetase-like"/>
    <property type="match status" value="1"/>
</dbReference>
<dbReference type="Gene3D" id="3.40.50.980">
    <property type="match status" value="1"/>
</dbReference>
<dbReference type="PANTHER" id="PTHR24096:SF422">
    <property type="entry name" value="BCDNA.GH02901"/>
    <property type="match status" value="1"/>
</dbReference>
<accession>A0A914BUT6</accession>
<evidence type="ECO:0000259" key="4">
    <source>
        <dbReference type="Pfam" id="PF00501"/>
    </source>
</evidence>
<dbReference type="AlphaFoldDB" id="A0A914BUT6"/>